<keyword evidence="2" id="KW-1185">Reference proteome</keyword>
<dbReference type="Pfam" id="PF19818">
    <property type="entry name" value="DUF6301"/>
    <property type="match status" value="1"/>
</dbReference>
<accession>A0ABY5KMH0</accession>
<evidence type="ECO:0000313" key="1">
    <source>
        <dbReference type="EMBL" id="UUI71489.1"/>
    </source>
</evidence>
<protein>
    <submittedName>
        <fullName evidence="1">DUF6301 family protein</fullName>
    </submittedName>
</protein>
<name>A0ABY5KMH0_9CELL</name>
<organism evidence="1 2">
    <name type="scientific">Cellulomonas xiejunii</name>
    <dbReference type="NCBI Taxonomy" id="2968083"/>
    <lineage>
        <taxon>Bacteria</taxon>
        <taxon>Bacillati</taxon>
        <taxon>Actinomycetota</taxon>
        <taxon>Actinomycetes</taxon>
        <taxon>Micrococcales</taxon>
        <taxon>Cellulomonadaceae</taxon>
        <taxon>Cellulomonas</taxon>
    </lineage>
</organism>
<dbReference type="EMBL" id="CP101987">
    <property type="protein sequence ID" value="UUI71489.1"/>
    <property type="molecule type" value="Genomic_DNA"/>
</dbReference>
<reference evidence="1 2" key="1">
    <citation type="submission" date="2022-07" db="EMBL/GenBank/DDBJ databases">
        <title>Novel species in genus cellulomonas.</title>
        <authorList>
            <person name="Ye L."/>
        </authorList>
    </citation>
    <scope>NUCLEOTIDE SEQUENCE [LARGE SCALE GENOMIC DNA]</scope>
    <source>
        <strain evidence="2">zg-B89</strain>
    </source>
</reference>
<gene>
    <name evidence="1" type="ORF">NP048_17115</name>
</gene>
<dbReference type="Proteomes" id="UP001316384">
    <property type="component" value="Chromosome"/>
</dbReference>
<dbReference type="RefSeq" id="WP_227575227.1">
    <property type="nucleotide sequence ID" value="NZ_CP101987.1"/>
</dbReference>
<sequence length="177" mass="18885">MRTASPDQISDLLRAFGAVTWPTGRQTALDLAAARGWSVELETKNSVSFITNLGTNDDSARALVLSDEATGGLLDKLTVNVSDAEAATPAELRKAYTDLCAVVEKTLGAPVHVERGSTPRMFWDLNSGGRVGFQRLDDIVIMILISHDAADLLREDKRLGLDPNRIAGAGHGASGRT</sequence>
<dbReference type="InterPro" id="IPR046268">
    <property type="entry name" value="DUF6301"/>
</dbReference>
<evidence type="ECO:0000313" key="2">
    <source>
        <dbReference type="Proteomes" id="UP001316384"/>
    </source>
</evidence>
<proteinExistence type="predicted"/>